<gene>
    <name evidence="2" type="ORF">EG327_007072</name>
</gene>
<feature type="region of interest" description="Disordered" evidence="1">
    <location>
        <begin position="1"/>
        <end position="44"/>
    </location>
</feature>
<reference evidence="2 3" key="1">
    <citation type="submission" date="2019-07" db="EMBL/GenBank/DDBJ databases">
        <title>Venturia inaequalis Genome Resource.</title>
        <authorList>
            <person name="Lichtner F.J."/>
        </authorList>
    </citation>
    <scope>NUCLEOTIDE SEQUENCE [LARGE SCALE GENOMIC DNA]</scope>
    <source>
        <strain evidence="2 3">DMI_063113</strain>
    </source>
</reference>
<dbReference type="PANTHER" id="PTHR42037:SF1">
    <property type="match status" value="1"/>
</dbReference>
<proteinExistence type="predicted"/>
<accession>A0A8H3Z4C5</accession>
<name>A0A8H3Z4C5_VENIN</name>
<dbReference type="Proteomes" id="UP000490939">
    <property type="component" value="Unassembled WGS sequence"/>
</dbReference>
<protein>
    <submittedName>
        <fullName evidence="2">Uncharacterized protein</fullName>
    </submittedName>
</protein>
<dbReference type="PANTHER" id="PTHR42037">
    <property type="match status" value="1"/>
</dbReference>
<dbReference type="InterPro" id="IPR027796">
    <property type="entry name" value="OTT_1508_deam-like"/>
</dbReference>
<comment type="caution">
    <text evidence="2">The sequence shown here is derived from an EMBL/GenBank/DDBJ whole genome shotgun (WGS) entry which is preliminary data.</text>
</comment>
<evidence type="ECO:0000313" key="2">
    <source>
        <dbReference type="EMBL" id="KAE9979301.1"/>
    </source>
</evidence>
<dbReference type="Pfam" id="PF14441">
    <property type="entry name" value="OTT_1508_deam"/>
    <property type="match status" value="1"/>
</dbReference>
<organism evidence="2 3">
    <name type="scientific">Venturia inaequalis</name>
    <name type="common">Apple scab fungus</name>
    <dbReference type="NCBI Taxonomy" id="5025"/>
    <lineage>
        <taxon>Eukaryota</taxon>
        <taxon>Fungi</taxon>
        <taxon>Dikarya</taxon>
        <taxon>Ascomycota</taxon>
        <taxon>Pezizomycotina</taxon>
        <taxon>Dothideomycetes</taxon>
        <taxon>Pleosporomycetidae</taxon>
        <taxon>Venturiales</taxon>
        <taxon>Venturiaceae</taxon>
        <taxon>Venturia</taxon>
    </lineage>
</organism>
<evidence type="ECO:0000313" key="3">
    <source>
        <dbReference type="Proteomes" id="UP000490939"/>
    </source>
</evidence>
<dbReference type="EMBL" id="WNWR01000418">
    <property type="protein sequence ID" value="KAE9979301.1"/>
    <property type="molecule type" value="Genomic_DNA"/>
</dbReference>
<sequence>MLRQSRQAMPPPAQARGPSALARSIPQTPRPTPQREPPSLASSLKKLSQCSTTELYPRLSLYAALTGFRETPKRRAKSTDAACDARREFLDSFAYLCDVKKGGATVTAAALQKLPMSNILWLAANEGISEDIEKYARNIRSKLCTINVQNEKKIHDEIFQLAVKKCAPRIRFYRDELKRYATRCRMTLKQQAQDEIVKTLRSKLKKLSDQPAQNVTADRGLINLCYDMRDSEICHINNKSNGPESDFSKLAHFIWRLGATRCAVNRVVEGALKDPSLQLISDIRTIKAPETARITTEARFLSPHEVLHSIVNDSVMHNPLHDKDVFDRLCQLDVPRSRPIHTEMAKRTTVVTRVHAELQIADRFSRSKDMKFVGDDRFIGCSKPACYFCSAWLCEHKKDYVSPGTHRKVIPGCRGPDNDLNEAGAQVLLDLYRKIVRRVGQDIYQFLQESHQPRRHFMSTEAPSETSLANS</sequence>
<dbReference type="AlphaFoldDB" id="A0A8H3Z4C5"/>
<evidence type="ECO:0000256" key="1">
    <source>
        <dbReference type="SAM" id="MobiDB-lite"/>
    </source>
</evidence>
<keyword evidence="3" id="KW-1185">Reference proteome</keyword>